<gene>
    <name evidence="1" type="ORF">DPEC_G00356360</name>
</gene>
<keyword evidence="2" id="KW-1185">Reference proteome</keyword>
<evidence type="ECO:0000313" key="2">
    <source>
        <dbReference type="Proteomes" id="UP001157502"/>
    </source>
</evidence>
<comment type="caution">
    <text evidence="1">The sequence shown here is derived from an EMBL/GenBank/DDBJ whole genome shotgun (WGS) entry which is preliminary data.</text>
</comment>
<dbReference type="Proteomes" id="UP001157502">
    <property type="component" value="Chromosome 37"/>
</dbReference>
<dbReference type="EMBL" id="CM055764">
    <property type="protein sequence ID" value="KAJ7984590.1"/>
    <property type="molecule type" value="Genomic_DNA"/>
</dbReference>
<sequence>MKTVNLLLLLVNLATMVYSLPILEPTKEDFTFAETYLKRFFNLTEETGPTARRGLGQSSTKVREMQKFFGLKMTGTLDGDTMTMMKKPRCGVPDVQVRHFSTFNNLRWKTSQITYRIENYTPDMTVAEVDQSIERALQVWAKVTPLRFTRIYRGTADIMISFRTGEHGDFNPFDGPNGILAHAYAPGTGIGGDAHFDDDERFAFSSSRGFVLFLVAAHEFGHSLGLSHSNVRGALMFPNYSYTDLRTFSLSRDDVTGIQYLYGPNPKPGNPDPTPPSTPDVCDPALVLDAVTTLRGEQMFFKDRFVWRRFSQNSQPERNLIKYIWPNLPNNIDAAFENVLSDRVFIFKDRKVWAVSGFEMVPGYPRYLNDLGLPRMVKKVDAALHNQAIKKTLFFVGDYYYSYNEENKRMDKGFPKRVDEGFPGMTSKVTAAVQVQGYIYLFSGSRVYKYSSWTRRQLGVLGNNHFLPC</sequence>
<protein>
    <submittedName>
        <fullName evidence="1">Uncharacterized protein</fullName>
    </submittedName>
</protein>
<proteinExistence type="predicted"/>
<reference evidence="1" key="1">
    <citation type="submission" date="2021-05" db="EMBL/GenBank/DDBJ databases">
        <authorList>
            <person name="Pan Q."/>
            <person name="Jouanno E."/>
            <person name="Zahm M."/>
            <person name="Klopp C."/>
            <person name="Cabau C."/>
            <person name="Louis A."/>
            <person name="Berthelot C."/>
            <person name="Parey E."/>
            <person name="Roest Crollius H."/>
            <person name="Montfort J."/>
            <person name="Robinson-Rechavi M."/>
            <person name="Bouchez O."/>
            <person name="Lampietro C."/>
            <person name="Lopez Roques C."/>
            <person name="Donnadieu C."/>
            <person name="Postlethwait J."/>
            <person name="Bobe J."/>
            <person name="Dillon D."/>
            <person name="Chandos A."/>
            <person name="von Hippel F."/>
            <person name="Guiguen Y."/>
        </authorList>
    </citation>
    <scope>NUCLEOTIDE SEQUENCE</scope>
    <source>
        <strain evidence="1">YG-Jan2019</strain>
    </source>
</reference>
<name>A0ACC2EZU8_DALPE</name>
<organism evidence="1 2">
    <name type="scientific">Dallia pectoralis</name>
    <name type="common">Alaska blackfish</name>
    <dbReference type="NCBI Taxonomy" id="75939"/>
    <lineage>
        <taxon>Eukaryota</taxon>
        <taxon>Metazoa</taxon>
        <taxon>Chordata</taxon>
        <taxon>Craniata</taxon>
        <taxon>Vertebrata</taxon>
        <taxon>Euteleostomi</taxon>
        <taxon>Actinopterygii</taxon>
        <taxon>Neopterygii</taxon>
        <taxon>Teleostei</taxon>
        <taxon>Protacanthopterygii</taxon>
        <taxon>Esociformes</taxon>
        <taxon>Umbridae</taxon>
        <taxon>Dallia</taxon>
    </lineage>
</organism>
<accession>A0ACC2EZU8</accession>
<evidence type="ECO:0000313" key="1">
    <source>
        <dbReference type="EMBL" id="KAJ7984590.1"/>
    </source>
</evidence>